<dbReference type="Proteomes" id="UP001177260">
    <property type="component" value="Unassembled WGS sequence"/>
</dbReference>
<keyword evidence="2" id="KW-1185">Reference proteome</keyword>
<organism evidence="1 2">
    <name type="scientific">Aspergillus melleus</name>
    <dbReference type="NCBI Taxonomy" id="138277"/>
    <lineage>
        <taxon>Eukaryota</taxon>
        <taxon>Fungi</taxon>
        <taxon>Dikarya</taxon>
        <taxon>Ascomycota</taxon>
        <taxon>Pezizomycotina</taxon>
        <taxon>Eurotiomycetes</taxon>
        <taxon>Eurotiomycetidae</taxon>
        <taxon>Eurotiales</taxon>
        <taxon>Aspergillaceae</taxon>
        <taxon>Aspergillus</taxon>
        <taxon>Aspergillus subgen. Circumdati</taxon>
    </lineage>
</organism>
<proteinExistence type="predicted"/>
<protein>
    <submittedName>
        <fullName evidence="1">Uncharacterized protein</fullName>
    </submittedName>
</protein>
<gene>
    <name evidence="1" type="ORF">N8T08_000291</name>
</gene>
<evidence type="ECO:0000313" key="2">
    <source>
        <dbReference type="Proteomes" id="UP001177260"/>
    </source>
</evidence>
<name>A0ACC3BAS3_9EURO</name>
<comment type="caution">
    <text evidence="1">The sequence shown here is derived from an EMBL/GenBank/DDBJ whole genome shotgun (WGS) entry which is preliminary data.</text>
</comment>
<evidence type="ECO:0000313" key="1">
    <source>
        <dbReference type="EMBL" id="KAK1147778.1"/>
    </source>
</evidence>
<accession>A0ACC3BAS3</accession>
<reference evidence="1 2" key="1">
    <citation type="journal article" date="2023" name="ACS Omega">
        <title>Identification of the Neoaspergillic Acid Biosynthesis Gene Cluster by Establishing an In Vitro CRISPR-Ribonucleoprotein Genetic System in Aspergillus melleus.</title>
        <authorList>
            <person name="Yuan B."/>
            <person name="Grau M.F."/>
            <person name="Murata R.M."/>
            <person name="Torok T."/>
            <person name="Venkateswaran K."/>
            <person name="Stajich J.E."/>
            <person name="Wang C.C.C."/>
        </authorList>
    </citation>
    <scope>NUCLEOTIDE SEQUENCE [LARGE SCALE GENOMIC DNA]</scope>
    <source>
        <strain evidence="1 2">IMV 1140</strain>
    </source>
</reference>
<sequence>MIAKSPPQLILIPVNLADPKEYSEFQRQRTICGWSFSDETLAFYREKQEQKLKSLFWITIPDPDAPSMIVTTSACGTTESEPTETEAYSTLRAGHISLDAYNDPPHDPDLVAADKSTLAIQNFFLLPEYRKLGLGHAAMDRLESLARTEPYGSPNCQFLALSTLSKRYIYQEGPEWRDLWAKFGMEVPAFSAHAWYETRGYELFKEEPRYPITSEDGKIEVKLVLAFLRKRVV</sequence>
<dbReference type="EMBL" id="JAOPJF010000010">
    <property type="protein sequence ID" value="KAK1147778.1"/>
    <property type="molecule type" value="Genomic_DNA"/>
</dbReference>